<protein>
    <submittedName>
        <fullName evidence="1">Uncharacterized protein</fullName>
    </submittedName>
</protein>
<name>A0A3M7Q227_BRAPC</name>
<accession>A0A3M7Q227</accession>
<dbReference type="Proteomes" id="UP000276133">
    <property type="component" value="Unassembled WGS sequence"/>
</dbReference>
<evidence type="ECO:0000313" key="2">
    <source>
        <dbReference type="Proteomes" id="UP000276133"/>
    </source>
</evidence>
<reference evidence="1 2" key="1">
    <citation type="journal article" date="2018" name="Sci. Rep.">
        <title>Genomic signatures of local adaptation to the degree of environmental predictability in rotifers.</title>
        <authorList>
            <person name="Franch-Gras L."/>
            <person name="Hahn C."/>
            <person name="Garcia-Roger E.M."/>
            <person name="Carmona M.J."/>
            <person name="Serra M."/>
            <person name="Gomez A."/>
        </authorList>
    </citation>
    <scope>NUCLEOTIDE SEQUENCE [LARGE SCALE GENOMIC DNA]</scope>
    <source>
        <strain evidence="1">HYR1</strain>
    </source>
</reference>
<dbReference type="EMBL" id="REGN01007863">
    <property type="protein sequence ID" value="RNA05085.1"/>
    <property type="molecule type" value="Genomic_DNA"/>
</dbReference>
<evidence type="ECO:0000313" key="1">
    <source>
        <dbReference type="EMBL" id="RNA05085.1"/>
    </source>
</evidence>
<dbReference type="AlphaFoldDB" id="A0A3M7Q227"/>
<gene>
    <name evidence="1" type="ORF">BpHYR1_051551</name>
</gene>
<keyword evidence="2" id="KW-1185">Reference proteome</keyword>
<comment type="caution">
    <text evidence="1">The sequence shown here is derived from an EMBL/GenBank/DDBJ whole genome shotgun (WGS) entry which is preliminary data.</text>
</comment>
<proteinExistence type="predicted"/>
<organism evidence="1 2">
    <name type="scientific">Brachionus plicatilis</name>
    <name type="common">Marine rotifer</name>
    <name type="synonym">Brachionus muelleri</name>
    <dbReference type="NCBI Taxonomy" id="10195"/>
    <lineage>
        <taxon>Eukaryota</taxon>
        <taxon>Metazoa</taxon>
        <taxon>Spiralia</taxon>
        <taxon>Gnathifera</taxon>
        <taxon>Rotifera</taxon>
        <taxon>Eurotatoria</taxon>
        <taxon>Monogononta</taxon>
        <taxon>Pseudotrocha</taxon>
        <taxon>Ploima</taxon>
        <taxon>Brachionidae</taxon>
        <taxon>Brachionus</taxon>
    </lineage>
</organism>
<sequence>MYLDFVQDVNCSNKRKKNDFFCISVNKVNSQNYNDVQWGFFELFYSQRRIIYGMHHLFYDRLICIVIKSMSKILKILKPSELEEVNE</sequence>